<evidence type="ECO:0000256" key="3">
    <source>
        <dbReference type="ARBA" id="ARBA00022691"/>
    </source>
</evidence>
<keyword evidence="6" id="KW-1185">Reference proteome</keyword>
<dbReference type="PANTHER" id="PTHR43712:SF2">
    <property type="entry name" value="O-METHYLTRANSFERASE CICE"/>
    <property type="match status" value="1"/>
</dbReference>
<dbReference type="InterPro" id="IPR036388">
    <property type="entry name" value="WH-like_DNA-bd_sf"/>
</dbReference>
<evidence type="ECO:0000256" key="2">
    <source>
        <dbReference type="ARBA" id="ARBA00022679"/>
    </source>
</evidence>
<dbReference type="Pfam" id="PF00891">
    <property type="entry name" value="Methyltransf_2"/>
    <property type="match status" value="1"/>
</dbReference>
<name>A0ABP3I9D4_9ACTN</name>
<dbReference type="Proteomes" id="UP001500879">
    <property type="component" value="Unassembled WGS sequence"/>
</dbReference>
<reference evidence="6" key="1">
    <citation type="journal article" date="2019" name="Int. J. Syst. Evol. Microbiol.">
        <title>The Global Catalogue of Microorganisms (GCM) 10K type strain sequencing project: providing services to taxonomists for standard genome sequencing and annotation.</title>
        <authorList>
            <consortium name="The Broad Institute Genomics Platform"/>
            <consortium name="The Broad Institute Genome Sequencing Center for Infectious Disease"/>
            <person name="Wu L."/>
            <person name="Ma J."/>
        </authorList>
    </citation>
    <scope>NUCLEOTIDE SEQUENCE [LARGE SCALE GENOMIC DNA]</scope>
    <source>
        <strain evidence="6">JCM 4788</strain>
    </source>
</reference>
<gene>
    <name evidence="5" type="ORF">GCM10010357_13420</name>
</gene>
<keyword evidence="1 5" id="KW-0489">Methyltransferase</keyword>
<evidence type="ECO:0000313" key="5">
    <source>
        <dbReference type="EMBL" id="GAA0393887.1"/>
    </source>
</evidence>
<dbReference type="PROSITE" id="PS51683">
    <property type="entry name" value="SAM_OMT_II"/>
    <property type="match status" value="1"/>
</dbReference>
<dbReference type="PANTHER" id="PTHR43712">
    <property type="entry name" value="PUTATIVE (AFU_ORTHOLOGUE AFUA_4G14580)-RELATED"/>
    <property type="match status" value="1"/>
</dbReference>
<sequence length="338" mass="36521">MDEAEVKEERRRLAELFDIAPGRILHALCALAVPDLIPPEGTGMDRLASAAEADPDRLSRLVLAAETLGVVRVDASGTVRLTAGGQLLRSDHPDTLRPEFAEIDMFLGWGAFAECVARGGTSYERARGGALFERISRDPASLTAFHAYMRVRAAQLYAPLVPYLAKRGFRSVVDVAGGTGGLTELLLAADDKLHVTLLDRPEVIELVPHATRARFGERLVLRPGDMLRSDLPAGHHAYALGSVLHDWADEEAVAVLRRCHRALDDDGQIVLLERVLSERGPDRGRLADIWMMAITGGQERTLARWNALAAAAGLVIDDVHDTADGEVSALVLVPDGAS</sequence>
<evidence type="ECO:0000259" key="4">
    <source>
        <dbReference type="Pfam" id="PF00891"/>
    </source>
</evidence>
<dbReference type="SUPFAM" id="SSF46785">
    <property type="entry name" value="Winged helix' DNA-binding domain"/>
    <property type="match status" value="1"/>
</dbReference>
<dbReference type="Gene3D" id="1.10.10.10">
    <property type="entry name" value="Winged helix-like DNA-binding domain superfamily/Winged helix DNA-binding domain"/>
    <property type="match status" value="1"/>
</dbReference>
<dbReference type="GO" id="GO:0008168">
    <property type="term" value="F:methyltransferase activity"/>
    <property type="evidence" value="ECO:0007669"/>
    <property type="project" value="UniProtKB-KW"/>
</dbReference>
<evidence type="ECO:0000313" key="6">
    <source>
        <dbReference type="Proteomes" id="UP001500879"/>
    </source>
</evidence>
<keyword evidence="3" id="KW-0949">S-adenosyl-L-methionine</keyword>
<dbReference type="GO" id="GO:0032259">
    <property type="term" value="P:methylation"/>
    <property type="evidence" value="ECO:0007669"/>
    <property type="project" value="UniProtKB-KW"/>
</dbReference>
<organism evidence="5 6">
    <name type="scientific">Streptomyces luteireticuli</name>
    <dbReference type="NCBI Taxonomy" id="173858"/>
    <lineage>
        <taxon>Bacteria</taxon>
        <taxon>Bacillati</taxon>
        <taxon>Actinomycetota</taxon>
        <taxon>Actinomycetes</taxon>
        <taxon>Kitasatosporales</taxon>
        <taxon>Streptomycetaceae</taxon>
        <taxon>Streptomyces</taxon>
    </lineage>
</organism>
<dbReference type="CDD" id="cd02440">
    <property type="entry name" value="AdoMet_MTases"/>
    <property type="match status" value="1"/>
</dbReference>
<comment type="caution">
    <text evidence="5">The sequence shown here is derived from an EMBL/GenBank/DDBJ whole genome shotgun (WGS) entry which is preliminary data.</text>
</comment>
<dbReference type="InterPro" id="IPR036390">
    <property type="entry name" value="WH_DNA-bd_sf"/>
</dbReference>
<keyword evidence="2" id="KW-0808">Transferase</keyword>
<dbReference type="InterPro" id="IPR029063">
    <property type="entry name" value="SAM-dependent_MTases_sf"/>
</dbReference>
<dbReference type="InterPro" id="IPR001077">
    <property type="entry name" value="COMT_C"/>
</dbReference>
<dbReference type="InterPro" id="IPR016461">
    <property type="entry name" value="COMT-like"/>
</dbReference>
<dbReference type="Gene3D" id="3.40.50.150">
    <property type="entry name" value="Vaccinia Virus protein VP39"/>
    <property type="match status" value="1"/>
</dbReference>
<accession>A0ABP3I9D4</accession>
<dbReference type="SUPFAM" id="SSF53335">
    <property type="entry name" value="S-adenosyl-L-methionine-dependent methyltransferases"/>
    <property type="match status" value="1"/>
</dbReference>
<dbReference type="EMBL" id="BAAABX010000012">
    <property type="protein sequence ID" value="GAA0393887.1"/>
    <property type="molecule type" value="Genomic_DNA"/>
</dbReference>
<dbReference type="RefSeq" id="WP_344020920.1">
    <property type="nucleotide sequence ID" value="NZ_BAAABX010000012.1"/>
</dbReference>
<feature type="domain" description="O-methyltransferase C-terminal" evidence="4">
    <location>
        <begin position="109"/>
        <end position="313"/>
    </location>
</feature>
<evidence type="ECO:0000256" key="1">
    <source>
        <dbReference type="ARBA" id="ARBA00022603"/>
    </source>
</evidence>
<protein>
    <submittedName>
        <fullName evidence="5">Methyltransferase</fullName>
    </submittedName>
</protein>
<proteinExistence type="predicted"/>